<dbReference type="SUPFAM" id="SSF56176">
    <property type="entry name" value="FAD-binding/transporter-associated domain-like"/>
    <property type="match status" value="1"/>
</dbReference>
<dbReference type="InterPro" id="IPR016169">
    <property type="entry name" value="FAD-bd_PCMH_sub2"/>
</dbReference>
<dbReference type="InterPro" id="IPR016166">
    <property type="entry name" value="FAD-bd_PCMH"/>
</dbReference>
<proteinExistence type="predicted"/>
<gene>
    <name evidence="2" type="ORF">ENK37_01055</name>
</gene>
<protein>
    <submittedName>
        <fullName evidence="2">FAD-binding oxidoreductase</fullName>
    </submittedName>
</protein>
<dbReference type="EMBL" id="DRPZ01000027">
    <property type="protein sequence ID" value="HGY08634.1"/>
    <property type="molecule type" value="Genomic_DNA"/>
</dbReference>
<name>A0A7C4Z3Z5_9DEIN</name>
<organism evidence="2">
    <name type="scientific">Oceanithermus profundus</name>
    <dbReference type="NCBI Taxonomy" id="187137"/>
    <lineage>
        <taxon>Bacteria</taxon>
        <taxon>Thermotogati</taxon>
        <taxon>Deinococcota</taxon>
        <taxon>Deinococci</taxon>
        <taxon>Thermales</taxon>
        <taxon>Thermaceae</taxon>
        <taxon>Oceanithermus</taxon>
    </lineage>
</organism>
<dbReference type="PROSITE" id="PS51387">
    <property type="entry name" value="FAD_PCMH"/>
    <property type="match status" value="1"/>
</dbReference>
<sequence>MPVLELNADDQYLVARGDTPLLEVYRALPAGLFPPFPPLELPAGVGGLVERGGFAQTFFFPAEVLGLTFETPAGHRVVAGGRVVKNVQGYDLVRPFVGSFGLLGKAVEVVLRLRPGRAAALWRYVEEGPLRPRFVWEAEGERLAFHFGHPRELERAGYREALRIEDELDYTPLFPNGMGVGREGPVKDDRFVWADGGVAPEPSPAFVRLARALDGGRA</sequence>
<evidence type="ECO:0000313" key="2">
    <source>
        <dbReference type="EMBL" id="HGY08634.1"/>
    </source>
</evidence>
<dbReference type="Pfam" id="PF18690">
    <property type="entry name" value="DUF5639"/>
    <property type="match status" value="1"/>
</dbReference>
<dbReference type="InterPro" id="IPR040948">
    <property type="entry name" value="DUF5639"/>
</dbReference>
<feature type="domain" description="FAD-binding PCMH-type" evidence="1">
    <location>
        <begin position="1"/>
        <end position="116"/>
    </location>
</feature>
<dbReference type="InterPro" id="IPR036318">
    <property type="entry name" value="FAD-bd_PCMH-like_sf"/>
</dbReference>
<comment type="caution">
    <text evidence="2">The sequence shown here is derived from an EMBL/GenBank/DDBJ whole genome shotgun (WGS) entry which is preliminary data.</text>
</comment>
<accession>A0A7C4Z3Z5</accession>
<dbReference type="Gene3D" id="3.30.465.10">
    <property type="match status" value="1"/>
</dbReference>
<dbReference type="GO" id="GO:0071949">
    <property type="term" value="F:FAD binding"/>
    <property type="evidence" value="ECO:0007669"/>
    <property type="project" value="InterPro"/>
</dbReference>
<dbReference type="AlphaFoldDB" id="A0A7C4Z3Z5"/>
<reference evidence="2" key="1">
    <citation type="journal article" date="2020" name="mSystems">
        <title>Genome- and Community-Level Interaction Insights into Carbon Utilization and Element Cycling Functions of Hydrothermarchaeota in Hydrothermal Sediment.</title>
        <authorList>
            <person name="Zhou Z."/>
            <person name="Liu Y."/>
            <person name="Xu W."/>
            <person name="Pan J."/>
            <person name="Luo Z.H."/>
            <person name="Li M."/>
        </authorList>
    </citation>
    <scope>NUCLEOTIDE SEQUENCE [LARGE SCALE GENOMIC DNA]</scope>
    <source>
        <strain evidence="2">HyVt-570</strain>
    </source>
</reference>
<evidence type="ECO:0000259" key="1">
    <source>
        <dbReference type="PROSITE" id="PS51387"/>
    </source>
</evidence>
<dbReference type="Proteomes" id="UP000885759">
    <property type="component" value="Unassembled WGS sequence"/>
</dbReference>